<proteinExistence type="predicted"/>
<dbReference type="EMBL" id="JBEDUW010000001">
    <property type="protein sequence ID" value="KAK9951653.1"/>
    <property type="molecule type" value="Genomic_DNA"/>
</dbReference>
<keyword evidence="3" id="KW-1185">Reference proteome</keyword>
<evidence type="ECO:0000256" key="1">
    <source>
        <dbReference type="SAM" id="MobiDB-lite"/>
    </source>
</evidence>
<gene>
    <name evidence="2" type="ORF">M0R45_007089</name>
</gene>
<reference evidence="2 3" key="1">
    <citation type="journal article" date="2023" name="G3 (Bethesda)">
        <title>A chromosome-length genome assembly and annotation of blackberry (Rubus argutus, cv. 'Hillquist').</title>
        <authorList>
            <person name="Bruna T."/>
            <person name="Aryal R."/>
            <person name="Dudchenko O."/>
            <person name="Sargent D.J."/>
            <person name="Mead D."/>
            <person name="Buti M."/>
            <person name="Cavallini A."/>
            <person name="Hytonen T."/>
            <person name="Andres J."/>
            <person name="Pham M."/>
            <person name="Weisz D."/>
            <person name="Mascagni F."/>
            <person name="Usai G."/>
            <person name="Natali L."/>
            <person name="Bassil N."/>
            <person name="Fernandez G.E."/>
            <person name="Lomsadze A."/>
            <person name="Armour M."/>
            <person name="Olukolu B."/>
            <person name="Poorten T."/>
            <person name="Britton C."/>
            <person name="Davik J."/>
            <person name="Ashrafi H."/>
            <person name="Aiden E.L."/>
            <person name="Borodovsky M."/>
            <person name="Worthington M."/>
        </authorList>
    </citation>
    <scope>NUCLEOTIDE SEQUENCE [LARGE SCALE GENOMIC DNA]</scope>
    <source>
        <strain evidence="2">PI 553951</strain>
    </source>
</reference>
<sequence length="352" mass="39137">MASSTLEKGVFVDTNLGTHLAIAVSPDITAIEFKRKFEREHFNCFSEKIQVSALMVERKSCLYHLPDTMNIKNVFRGVDGTWFLHAEARALSDCNVVPKVVDHVSEGTNVSHPSNPENFVTSTTKSNTKGNSKRWREKRFRHQKPLLGKLGKLFYFTKNWKRRKNISLPGKVDRTGMEIVGVDGTAVPTRIDKNKTFSDGQASRNEVWPAEEYLASTSRTDELTEISSEAVVSVSGIINKYFSNLSEDAGSVSPTTSVTSRVVQNSPEQHLKTKAGDIFSSRQVTPSTSTKFAAKKLLPLSLPSPVDFGGTRYKHNKPEVGKRLVMASYSLGISPSKKHPAIRLCSFKQEKV</sequence>
<accession>A0AAW1YSS5</accession>
<dbReference type="Proteomes" id="UP001457282">
    <property type="component" value="Unassembled WGS sequence"/>
</dbReference>
<evidence type="ECO:0000313" key="2">
    <source>
        <dbReference type="EMBL" id="KAK9951653.1"/>
    </source>
</evidence>
<feature type="compositionally biased region" description="Polar residues" evidence="1">
    <location>
        <begin position="107"/>
        <end position="120"/>
    </location>
</feature>
<feature type="compositionally biased region" description="Low complexity" evidence="1">
    <location>
        <begin position="121"/>
        <end position="130"/>
    </location>
</feature>
<comment type="caution">
    <text evidence="2">The sequence shown here is derived from an EMBL/GenBank/DDBJ whole genome shotgun (WGS) entry which is preliminary data.</text>
</comment>
<protein>
    <submittedName>
        <fullName evidence="2">Uncharacterized protein</fullName>
    </submittedName>
</protein>
<evidence type="ECO:0000313" key="3">
    <source>
        <dbReference type="Proteomes" id="UP001457282"/>
    </source>
</evidence>
<feature type="region of interest" description="Disordered" evidence="1">
    <location>
        <begin position="107"/>
        <end position="136"/>
    </location>
</feature>
<organism evidence="2 3">
    <name type="scientific">Rubus argutus</name>
    <name type="common">Southern blackberry</name>
    <dbReference type="NCBI Taxonomy" id="59490"/>
    <lineage>
        <taxon>Eukaryota</taxon>
        <taxon>Viridiplantae</taxon>
        <taxon>Streptophyta</taxon>
        <taxon>Embryophyta</taxon>
        <taxon>Tracheophyta</taxon>
        <taxon>Spermatophyta</taxon>
        <taxon>Magnoliopsida</taxon>
        <taxon>eudicotyledons</taxon>
        <taxon>Gunneridae</taxon>
        <taxon>Pentapetalae</taxon>
        <taxon>rosids</taxon>
        <taxon>fabids</taxon>
        <taxon>Rosales</taxon>
        <taxon>Rosaceae</taxon>
        <taxon>Rosoideae</taxon>
        <taxon>Rosoideae incertae sedis</taxon>
        <taxon>Rubus</taxon>
    </lineage>
</organism>
<name>A0AAW1YSS5_RUBAR</name>
<dbReference type="AlphaFoldDB" id="A0AAW1YSS5"/>